<dbReference type="OrthoDB" id="9809356at2"/>
<protein>
    <recommendedName>
        <fullName evidence="7">Dihydrofolate synthase/folylpolyglutamate synthase</fullName>
        <ecNumber evidence="5">6.3.2.12</ecNumber>
        <ecNumber evidence="6">6.3.2.17</ecNumber>
    </recommendedName>
    <alternativeName>
        <fullName evidence="16">Folylpoly-gamma-glutamate synthetase-dihydrofolate synthetase</fullName>
    </alternativeName>
    <alternativeName>
        <fullName evidence="14">Folylpolyglutamate synthetase</fullName>
    </alternativeName>
    <alternativeName>
        <fullName evidence="15">Tetrahydrofolylpolyglutamate synthase</fullName>
    </alternativeName>
</protein>
<evidence type="ECO:0000256" key="21">
    <source>
        <dbReference type="PIRNR" id="PIRNR001563"/>
    </source>
</evidence>
<organism evidence="24 25">
    <name type="scientific">Kangiella spongicola</name>
    <dbReference type="NCBI Taxonomy" id="796379"/>
    <lineage>
        <taxon>Bacteria</taxon>
        <taxon>Pseudomonadati</taxon>
        <taxon>Pseudomonadota</taxon>
        <taxon>Gammaproteobacteria</taxon>
        <taxon>Kangiellales</taxon>
        <taxon>Kangiellaceae</taxon>
        <taxon>Kangiella</taxon>
    </lineage>
</organism>
<evidence type="ECO:0000256" key="10">
    <source>
        <dbReference type="ARBA" id="ARBA00022741"/>
    </source>
</evidence>
<evidence type="ECO:0000313" key="24">
    <source>
        <dbReference type="EMBL" id="PXF62659.1"/>
    </source>
</evidence>
<comment type="similarity">
    <text evidence="4 21">Belongs to the folylpolyglutamate synthase family.</text>
</comment>
<dbReference type="GO" id="GO:0005737">
    <property type="term" value="C:cytoplasm"/>
    <property type="evidence" value="ECO:0007669"/>
    <property type="project" value="TreeGrafter"/>
</dbReference>
<dbReference type="PIRSF" id="PIRSF001563">
    <property type="entry name" value="Folylpolyglu_synth"/>
    <property type="match status" value="1"/>
</dbReference>
<evidence type="ECO:0000256" key="11">
    <source>
        <dbReference type="ARBA" id="ARBA00022840"/>
    </source>
</evidence>
<dbReference type="Pfam" id="PF02875">
    <property type="entry name" value="Mur_ligase_C"/>
    <property type="match status" value="1"/>
</dbReference>
<dbReference type="UniPathway" id="UPA00077">
    <property type="reaction ID" value="UER00157"/>
</dbReference>
<evidence type="ECO:0000256" key="20">
    <source>
        <dbReference type="ARBA" id="ARBA00049161"/>
    </source>
</evidence>
<keyword evidence="10 21" id="KW-0547">Nucleotide-binding</keyword>
<dbReference type="InterPro" id="IPR013221">
    <property type="entry name" value="Mur_ligase_cen"/>
</dbReference>
<evidence type="ECO:0000256" key="1">
    <source>
        <dbReference type="ARBA" id="ARBA00002714"/>
    </source>
</evidence>
<dbReference type="Gene3D" id="3.40.1190.10">
    <property type="entry name" value="Mur-like, catalytic domain"/>
    <property type="match status" value="1"/>
</dbReference>
<name>A0A318D947_9GAMM</name>
<evidence type="ECO:0000256" key="9">
    <source>
        <dbReference type="ARBA" id="ARBA00022723"/>
    </source>
</evidence>
<dbReference type="EC" id="6.3.2.17" evidence="6"/>
<keyword evidence="25" id="KW-1185">Reference proteome</keyword>
<dbReference type="GO" id="GO:0008841">
    <property type="term" value="F:dihydrofolate synthase activity"/>
    <property type="evidence" value="ECO:0007669"/>
    <property type="project" value="UniProtKB-EC"/>
</dbReference>
<dbReference type="SUPFAM" id="SSF53623">
    <property type="entry name" value="MurD-like peptide ligases, catalytic domain"/>
    <property type="match status" value="1"/>
</dbReference>
<dbReference type="InterPro" id="IPR036565">
    <property type="entry name" value="Mur-like_cat_sf"/>
</dbReference>
<dbReference type="NCBIfam" id="NF008101">
    <property type="entry name" value="PRK10846.1"/>
    <property type="match status" value="1"/>
</dbReference>
<sequence>MSTSDNPLEFSNLNQWLAWLEQAHSIHNIELGLERVSQVAAAMELTNPTSKVITVAGTNGKGSTVAAIESLALSHKLSVASYTSPHLVHFNERIKLNGENCSDELICAGFKAVYQAKQDIQLTYFEFTTLVALWIFKQQGVDLIVLEVGLGGRLDAVNIIDCDVAVVTSIGLDHEDWLGSDLSQIAVEKAGIARPEKPLVIADKETEALLMPPCEVIGAIQWVAGREYSTSVDTKYWSYNSPKLELDFYELPLNDLYLQNLAAALTAFGYCLQELLNKNVSYAATYKAFEKLSVMGRFQKLSDSPLIIVDVAHNPDSAKLLNSKLAELKEKGIKRIVALCGMLKDKDTNSCLELMTQVDQWNLLDLPAPRGKKASELLQSLPQVSQNNVKCYASLEEFNESGQQSPGLSDTDALVVFGSFVTVGLFVERWNKEGFAWI</sequence>
<dbReference type="GO" id="GO:0046656">
    <property type="term" value="P:folic acid biosynthetic process"/>
    <property type="evidence" value="ECO:0007669"/>
    <property type="project" value="UniProtKB-KW"/>
</dbReference>
<dbReference type="InterPro" id="IPR001645">
    <property type="entry name" value="Folylpolyglutamate_synth"/>
</dbReference>
<evidence type="ECO:0000256" key="13">
    <source>
        <dbReference type="ARBA" id="ARBA00022909"/>
    </source>
</evidence>
<evidence type="ECO:0000256" key="14">
    <source>
        <dbReference type="ARBA" id="ARBA00030048"/>
    </source>
</evidence>
<evidence type="ECO:0000256" key="19">
    <source>
        <dbReference type="ARBA" id="ARBA00049035"/>
    </source>
</evidence>
<keyword evidence="13" id="KW-0289">Folate biosynthesis</keyword>
<keyword evidence="12" id="KW-0460">Magnesium</keyword>
<evidence type="ECO:0000259" key="23">
    <source>
        <dbReference type="Pfam" id="PF08245"/>
    </source>
</evidence>
<dbReference type="Proteomes" id="UP000247689">
    <property type="component" value="Unassembled WGS sequence"/>
</dbReference>
<comment type="function">
    <text evidence="1">Functions in two distinct reactions of the de novo folate biosynthetic pathway. Catalyzes the addition of a glutamate residue to dihydropteroate (7,8-dihydropteroate or H2Pte) to form dihydrofolate (7,8-dihydrofolate monoglutamate or H2Pte-Glu). Also catalyzes successive additions of L-glutamate to tetrahydrofolate or 10-formyltetrahydrofolate or 5,10-methylenetetrahydrofolate, leading to folylpolyglutamate derivatives.</text>
</comment>
<dbReference type="PANTHER" id="PTHR11136">
    <property type="entry name" value="FOLYLPOLYGLUTAMATE SYNTHASE-RELATED"/>
    <property type="match status" value="1"/>
</dbReference>
<evidence type="ECO:0000256" key="4">
    <source>
        <dbReference type="ARBA" id="ARBA00008276"/>
    </source>
</evidence>
<dbReference type="EMBL" id="QICH01000003">
    <property type="protein sequence ID" value="PXF62659.1"/>
    <property type="molecule type" value="Genomic_DNA"/>
</dbReference>
<dbReference type="GO" id="GO:0004326">
    <property type="term" value="F:tetrahydrofolylpolyglutamate synthase activity"/>
    <property type="evidence" value="ECO:0007669"/>
    <property type="project" value="UniProtKB-EC"/>
</dbReference>
<comment type="caution">
    <text evidence="24">The sequence shown here is derived from an EMBL/GenBank/DDBJ whole genome shotgun (WGS) entry which is preliminary data.</text>
</comment>
<evidence type="ECO:0000256" key="18">
    <source>
        <dbReference type="ARBA" id="ARBA00047808"/>
    </source>
</evidence>
<feature type="domain" description="Mur ligase C-terminal" evidence="22">
    <location>
        <begin position="296"/>
        <end position="419"/>
    </location>
</feature>
<dbReference type="PANTHER" id="PTHR11136:SF0">
    <property type="entry name" value="DIHYDROFOLATE SYNTHETASE-RELATED"/>
    <property type="match status" value="1"/>
</dbReference>
<evidence type="ECO:0000256" key="7">
    <source>
        <dbReference type="ARBA" id="ARBA00019357"/>
    </source>
</evidence>
<reference evidence="24 25" key="1">
    <citation type="submission" date="2018-05" db="EMBL/GenBank/DDBJ databases">
        <title>Kangiella spongicola genome sequence.</title>
        <authorList>
            <person name="Maclea K.S."/>
            <person name="Goen A.E."/>
            <person name="Kelley C."/>
            <person name="Underriner A."/>
            <person name="Silverwood T."/>
            <person name="Trachtenberg A.M."/>
        </authorList>
    </citation>
    <scope>NUCLEOTIDE SEQUENCE [LARGE SCALE GENOMIC DNA]</scope>
    <source>
        <strain evidence="24 25">ATCC BAA-2076</strain>
    </source>
</reference>
<evidence type="ECO:0000256" key="12">
    <source>
        <dbReference type="ARBA" id="ARBA00022842"/>
    </source>
</evidence>
<evidence type="ECO:0000259" key="22">
    <source>
        <dbReference type="Pfam" id="PF02875"/>
    </source>
</evidence>
<evidence type="ECO:0000256" key="5">
    <source>
        <dbReference type="ARBA" id="ARBA00013023"/>
    </source>
</evidence>
<gene>
    <name evidence="24" type="ORF">DL796_10030</name>
</gene>
<dbReference type="SUPFAM" id="SSF53244">
    <property type="entry name" value="MurD-like peptide ligases, peptide-binding domain"/>
    <property type="match status" value="1"/>
</dbReference>
<evidence type="ECO:0000256" key="2">
    <source>
        <dbReference type="ARBA" id="ARBA00004799"/>
    </source>
</evidence>
<keyword evidence="9" id="KW-0479">Metal-binding</keyword>
<comment type="catalytic activity">
    <reaction evidence="20">
        <text>7,8-dihydropteroate + L-glutamate + ATP = 7,8-dihydrofolate + ADP + phosphate + H(+)</text>
        <dbReference type="Rhea" id="RHEA:23584"/>
        <dbReference type="ChEBI" id="CHEBI:15378"/>
        <dbReference type="ChEBI" id="CHEBI:17839"/>
        <dbReference type="ChEBI" id="CHEBI:29985"/>
        <dbReference type="ChEBI" id="CHEBI:30616"/>
        <dbReference type="ChEBI" id="CHEBI:43474"/>
        <dbReference type="ChEBI" id="CHEBI:57451"/>
        <dbReference type="ChEBI" id="CHEBI:456216"/>
        <dbReference type="EC" id="6.3.2.12"/>
    </reaction>
</comment>
<dbReference type="NCBIfam" id="TIGR01499">
    <property type="entry name" value="folC"/>
    <property type="match status" value="1"/>
</dbReference>
<comment type="catalytic activity">
    <reaction evidence="17">
        <text>(6S)-5,6,7,8-tetrahydrofolyl-(gamma-L-Glu)(n) + L-glutamate + ATP = (6S)-5,6,7,8-tetrahydrofolyl-(gamma-L-Glu)(n+1) + ADP + phosphate + H(+)</text>
        <dbReference type="Rhea" id="RHEA:10580"/>
        <dbReference type="Rhea" id="RHEA-COMP:14738"/>
        <dbReference type="Rhea" id="RHEA-COMP:14740"/>
        <dbReference type="ChEBI" id="CHEBI:15378"/>
        <dbReference type="ChEBI" id="CHEBI:29985"/>
        <dbReference type="ChEBI" id="CHEBI:30616"/>
        <dbReference type="ChEBI" id="CHEBI:43474"/>
        <dbReference type="ChEBI" id="CHEBI:141005"/>
        <dbReference type="ChEBI" id="CHEBI:456216"/>
        <dbReference type="EC" id="6.3.2.17"/>
    </reaction>
</comment>
<comment type="pathway">
    <text evidence="2">Cofactor biosynthesis; tetrahydrofolate biosynthesis; 7,8-dihydrofolate from 2-amino-4-hydroxy-6-hydroxymethyl-7,8-dihydropteridine diphosphate and 4-aminobenzoate: step 2/2.</text>
</comment>
<evidence type="ECO:0000256" key="15">
    <source>
        <dbReference type="ARBA" id="ARBA00030592"/>
    </source>
</evidence>
<dbReference type="AlphaFoldDB" id="A0A318D947"/>
<feature type="domain" description="Mur ligase central" evidence="23">
    <location>
        <begin position="55"/>
        <end position="194"/>
    </location>
</feature>
<evidence type="ECO:0000256" key="3">
    <source>
        <dbReference type="ARBA" id="ARBA00005150"/>
    </source>
</evidence>
<dbReference type="InterPro" id="IPR004101">
    <property type="entry name" value="Mur_ligase_C"/>
</dbReference>
<dbReference type="InterPro" id="IPR036615">
    <property type="entry name" value="Mur_ligase_C_dom_sf"/>
</dbReference>
<dbReference type="EC" id="6.3.2.12" evidence="5"/>
<keyword evidence="11 21" id="KW-0067">ATP-binding</keyword>
<evidence type="ECO:0000313" key="25">
    <source>
        <dbReference type="Proteomes" id="UP000247689"/>
    </source>
</evidence>
<comment type="catalytic activity">
    <reaction evidence="19">
        <text>(6R)-5,10-methylenetetrahydrofolyl-(gamma-L-Glu)(n) + L-glutamate + ATP = (6R)-5,10-methylenetetrahydrofolyl-(gamma-L-Glu)(n+1) + ADP + phosphate + H(+)</text>
        <dbReference type="Rhea" id="RHEA:51912"/>
        <dbReference type="Rhea" id="RHEA-COMP:13257"/>
        <dbReference type="Rhea" id="RHEA-COMP:13258"/>
        <dbReference type="ChEBI" id="CHEBI:15378"/>
        <dbReference type="ChEBI" id="CHEBI:29985"/>
        <dbReference type="ChEBI" id="CHEBI:30616"/>
        <dbReference type="ChEBI" id="CHEBI:43474"/>
        <dbReference type="ChEBI" id="CHEBI:136572"/>
        <dbReference type="ChEBI" id="CHEBI:456216"/>
        <dbReference type="EC" id="6.3.2.17"/>
    </reaction>
</comment>
<keyword evidence="8 21" id="KW-0436">Ligase</keyword>
<evidence type="ECO:0000256" key="16">
    <source>
        <dbReference type="ARBA" id="ARBA00032510"/>
    </source>
</evidence>
<evidence type="ECO:0000256" key="17">
    <source>
        <dbReference type="ARBA" id="ARBA00047493"/>
    </source>
</evidence>
<evidence type="ECO:0000256" key="8">
    <source>
        <dbReference type="ARBA" id="ARBA00022598"/>
    </source>
</evidence>
<evidence type="ECO:0000256" key="6">
    <source>
        <dbReference type="ARBA" id="ARBA00013025"/>
    </source>
</evidence>
<accession>A0A318D947</accession>
<dbReference type="Gene3D" id="3.90.190.20">
    <property type="entry name" value="Mur ligase, C-terminal domain"/>
    <property type="match status" value="1"/>
</dbReference>
<comment type="catalytic activity">
    <reaction evidence="18">
        <text>10-formyltetrahydrofolyl-(gamma-L-Glu)(n) + L-glutamate + ATP = 10-formyltetrahydrofolyl-(gamma-L-Glu)(n+1) + ADP + phosphate + H(+)</text>
        <dbReference type="Rhea" id="RHEA:51904"/>
        <dbReference type="Rhea" id="RHEA-COMP:13088"/>
        <dbReference type="Rhea" id="RHEA-COMP:14300"/>
        <dbReference type="ChEBI" id="CHEBI:15378"/>
        <dbReference type="ChEBI" id="CHEBI:29985"/>
        <dbReference type="ChEBI" id="CHEBI:30616"/>
        <dbReference type="ChEBI" id="CHEBI:43474"/>
        <dbReference type="ChEBI" id="CHEBI:134413"/>
        <dbReference type="ChEBI" id="CHEBI:456216"/>
        <dbReference type="EC" id="6.3.2.17"/>
    </reaction>
</comment>
<dbReference type="GO" id="GO:0046654">
    <property type="term" value="P:tetrahydrofolate biosynthetic process"/>
    <property type="evidence" value="ECO:0007669"/>
    <property type="project" value="UniProtKB-UniPathway"/>
</dbReference>
<proteinExistence type="inferred from homology"/>
<dbReference type="Pfam" id="PF08245">
    <property type="entry name" value="Mur_ligase_M"/>
    <property type="match status" value="1"/>
</dbReference>
<dbReference type="GO" id="GO:0046872">
    <property type="term" value="F:metal ion binding"/>
    <property type="evidence" value="ECO:0007669"/>
    <property type="project" value="UniProtKB-KW"/>
</dbReference>
<dbReference type="GO" id="GO:0005524">
    <property type="term" value="F:ATP binding"/>
    <property type="evidence" value="ECO:0007669"/>
    <property type="project" value="UniProtKB-KW"/>
</dbReference>
<dbReference type="RefSeq" id="WP_110201568.1">
    <property type="nucleotide sequence ID" value="NZ_QICH01000003.1"/>
</dbReference>
<comment type="pathway">
    <text evidence="3">Cofactor biosynthesis; tetrahydrofolylpolyglutamate biosynthesis.</text>
</comment>